<dbReference type="GO" id="GO:0032259">
    <property type="term" value="P:methylation"/>
    <property type="evidence" value="ECO:0007669"/>
    <property type="project" value="UniProtKB-KW"/>
</dbReference>
<proteinExistence type="predicted"/>
<dbReference type="AlphaFoldDB" id="A0A7G6YD06"/>
<reference evidence="4" key="1">
    <citation type="submission" date="2019-09" db="EMBL/GenBank/DDBJ databases">
        <title>Antimicrobial potential of Antarctic Bacteria.</title>
        <authorList>
            <person name="Benaud N."/>
            <person name="Edwards R.J."/>
            <person name="Ferrari B.C."/>
        </authorList>
    </citation>
    <scope>NUCLEOTIDE SEQUENCE [LARGE SCALE GENOMIC DNA]</scope>
    <source>
        <strain evidence="4">INR9</strain>
    </source>
</reference>
<gene>
    <name evidence="3" type="ORF">F1C12_15460</name>
</gene>
<dbReference type="SUPFAM" id="SSF53335">
    <property type="entry name" value="S-adenosyl-L-methionine-dependent methyltransferases"/>
    <property type="match status" value="1"/>
</dbReference>
<feature type="domain" description="Methyltransferase type 11" evidence="2">
    <location>
        <begin position="56"/>
        <end position="149"/>
    </location>
</feature>
<dbReference type="Gene3D" id="3.40.50.150">
    <property type="entry name" value="Vaccinia Virus protein VP39"/>
    <property type="match status" value="1"/>
</dbReference>
<dbReference type="EMBL" id="CP043641">
    <property type="protein sequence ID" value="QNE36371.1"/>
    <property type="molecule type" value="Genomic_DNA"/>
</dbReference>
<accession>A0A7G6YD06</accession>
<dbReference type="GO" id="GO:0008757">
    <property type="term" value="F:S-adenosylmethionine-dependent methyltransferase activity"/>
    <property type="evidence" value="ECO:0007669"/>
    <property type="project" value="InterPro"/>
</dbReference>
<name>A0A7G6YD06_9MICO</name>
<protein>
    <submittedName>
        <fullName evidence="3">Class I SAM-dependent methyltransferase</fullName>
    </submittedName>
</protein>
<dbReference type="RefSeq" id="WP_185275806.1">
    <property type="nucleotide sequence ID" value="NZ_CP043641.1"/>
</dbReference>
<dbReference type="InterPro" id="IPR050508">
    <property type="entry name" value="Methyltransf_Superfamily"/>
</dbReference>
<dbReference type="Proteomes" id="UP000515511">
    <property type="component" value="Chromosome"/>
</dbReference>
<dbReference type="CDD" id="cd02440">
    <property type="entry name" value="AdoMet_MTases"/>
    <property type="match status" value="1"/>
</dbReference>
<organism evidence="3 4">
    <name type="scientific">Leifsonia shinshuensis</name>
    <dbReference type="NCBI Taxonomy" id="150026"/>
    <lineage>
        <taxon>Bacteria</taxon>
        <taxon>Bacillati</taxon>
        <taxon>Actinomycetota</taxon>
        <taxon>Actinomycetes</taxon>
        <taxon>Micrococcales</taxon>
        <taxon>Microbacteriaceae</taxon>
        <taxon>Leifsonia</taxon>
    </lineage>
</organism>
<sequence>MTDAHSTPVPSKETQRQLRSWRKQAATYDRKVGRAEQTMLAGSREWVGARASGRVLEVAVGTGRDLPYYPAGIELTGIDLSPEMLAIARARAAEQGIAAELREGDAEALPFADATFDTVVCALALCSIPRPAVAVAEMARVVVPGGSVVLVDHTRSDRALVYAGQWTLERFTIPFQGEHLTRRHRAEVEAAGLVIVEHERLRSGAVERIHATRP</sequence>
<dbReference type="InterPro" id="IPR013216">
    <property type="entry name" value="Methyltransf_11"/>
</dbReference>
<feature type="region of interest" description="Disordered" evidence="1">
    <location>
        <begin position="1"/>
        <end position="20"/>
    </location>
</feature>
<evidence type="ECO:0000313" key="3">
    <source>
        <dbReference type="EMBL" id="QNE36371.1"/>
    </source>
</evidence>
<dbReference type="KEGG" id="lse:F1C12_15460"/>
<dbReference type="InterPro" id="IPR029063">
    <property type="entry name" value="SAM-dependent_MTases_sf"/>
</dbReference>
<dbReference type="Pfam" id="PF08241">
    <property type="entry name" value="Methyltransf_11"/>
    <property type="match status" value="1"/>
</dbReference>
<keyword evidence="3" id="KW-0808">Transferase</keyword>
<evidence type="ECO:0000313" key="4">
    <source>
        <dbReference type="Proteomes" id="UP000515511"/>
    </source>
</evidence>
<keyword evidence="3" id="KW-0489">Methyltransferase</keyword>
<dbReference type="PANTHER" id="PTHR42912">
    <property type="entry name" value="METHYLTRANSFERASE"/>
    <property type="match status" value="1"/>
</dbReference>
<evidence type="ECO:0000259" key="2">
    <source>
        <dbReference type="Pfam" id="PF08241"/>
    </source>
</evidence>
<evidence type="ECO:0000256" key="1">
    <source>
        <dbReference type="SAM" id="MobiDB-lite"/>
    </source>
</evidence>